<evidence type="ECO:0000313" key="2">
    <source>
        <dbReference type="Proteomes" id="UP001162501"/>
    </source>
</evidence>
<gene>
    <name evidence="1" type="ORF">MRATA1EN22A_LOCUS29189</name>
</gene>
<sequence>PMLTCLASALGPPWISGALLGVFPMTLGATFLQALPAAQPPLSADAPAPAQNLEKEQRRAGTTGMGHLPNPGIKPRSPALQEDSLPAEPQGKPKNTG</sequence>
<comment type="caution">
    <text evidence="1">The sequence shown here is derived from an EMBL/GenBank/DDBJ whole genome shotgun (WGS) entry which is preliminary data.</text>
</comment>
<organism evidence="1 2">
    <name type="scientific">Rangifer tarandus platyrhynchus</name>
    <name type="common">Svalbard reindeer</name>
    <dbReference type="NCBI Taxonomy" id="3082113"/>
    <lineage>
        <taxon>Eukaryota</taxon>
        <taxon>Metazoa</taxon>
        <taxon>Chordata</taxon>
        <taxon>Craniata</taxon>
        <taxon>Vertebrata</taxon>
        <taxon>Euteleostomi</taxon>
        <taxon>Mammalia</taxon>
        <taxon>Eutheria</taxon>
        <taxon>Laurasiatheria</taxon>
        <taxon>Artiodactyla</taxon>
        <taxon>Ruminantia</taxon>
        <taxon>Pecora</taxon>
        <taxon>Cervidae</taxon>
        <taxon>Odocoileinae</taxon>
        <taxon>Rangifer</taxon>
    </lineage>
</organism>
<dbReference type="Proteomes" id="UP001162501">
    <property type="component" value="Unassembled WGS sequence"/>
</dbReference>
<name>A0ACB1KF14_RANTA</name>
<accession>A0ACB1KF14</accession>
<dbReference type="EMBL" id="CATOBB020000442">
    <property type="protein sequence ID" value="CAM9157327.1"/>
    <property type="molecule type" value="Genomic_DNA"/>
</dbReference>
<feature type="non-terminal residue" evidence="1">
    <location>
        <position position="1"/>
    </location>
</feature>
<reference evidence="1" key="1">
    <citation type="submission" date="2025-03" db="EMBL/GenBank/DDBJ databases">
        <authorList>
            <consortium name="ELIXIR-Norway"/>
            <consortium name="Elixir Norway"/>
        </authorList>
    </citation>
    <scope>NUCLEOTIDE SEQUENCE</scope>
</reference>
<protein>
    <submittedName>
        <fullName evidence="1">Uncharacterized protein</fullName>
    </submittedName>
</protein>
<evidence type="ECO:0000313" key="1">
    <source>
        <dbReference type="EMBL" id="CAM9157327.1"/>
    </source>
</evidence>
<feature type="non-terminal residue" evidence="1">
    <location>
        <position position="97"/>
    </location>
</feature>
<proteinExistence type="predicted"/>